<keyword evidence="7 13" id="KW-0653">Protein transport</keyword>
<dbReference type="InterPro" id="IPR029046">
    <property type="entry name" value="LolA/LolB/LppX"/>
</dbReference>
<evidence type="ECO:0000256" key="1">
    <source>
        <dbReference type="ARBA" id="ARBA00004459"/>
    </source>
</evidence>
<name>A0A401JHD1_9PROT</name>
<dbReference type="InterPro" id="IPR004565">
    <property type="entry name" value="OM_lipoprot_LolB"/>
</dbReference>
<evidence type="ECO:0000256" key="11">
    <source>
        <dbReference type="ARBA" id="ARBA00023237"/>
    </source>
</evidence>
<dbReference type="EMBL" id="BGOW01000039">
    <property type="protein sequence ID" value="GBL47386.1"/>
    <property type="molecule type" value="Genomic_DNA"/>
</dbReference>
<dbReference type="GO" id="GO:0015031">
    <property type="term" value="P:protein transport"/>
    <property type="evidence" value="ECO:0007669"/>
    <property type="project" value="UniProtKB-KW"/>
</dbReference>
<dbReference type="Proteomes" id="UP000286806">
    <property type="component" value="Unassembled WGS sequence"/>
</dbReference>
<evidence type="ECO:0000256" key="5">
    <source>
        <dbReference type="ARBA" id="ARBA00022448"/>
    </source>
</evidence>
<evidence type="ECO:0000313" key="14">
    <source>
        <dbReference type="EMBL" id="GBL47386.1"/>
    </source>
</evidence>
<reference evidence="14 15" key="1">
    <citation type="journal article" date="2019" name="Front. Microbiol.">
        <title>Genomes of Neutrophilic Sulfur-Oxidizing Chemolithoautotrophs Representing 9 Proteobacterial Species From 8 Genera.</title>
        <authorList>
            <person name="Watanabe T."/>
            <person name="Kojima H."/>
            <person name="Umezawa K."/>
            <person name="Hori C."/>
            <person name="Takasuka T.E."/>
            <person name="Kato Y."/>
            <person name="Fukui M."/>
        </authorList>
    </citation>
    <scope>NUCLEOTIDE SEQUENCE [LARGE SCALE GENOMIC DNA]</scope>
    <source>
        <strain evidence="14 15">TTN</strain>
    </source>
</reference>
<accession>A0A401JHD1</accession>
<dbReference type="RefSeq" id="WP_189836441.1">
    <property type="nucleotide sequence ID" value="NZ_BGOW01000039.1"/>
</dbReference>
<evidence type="ECO:0000256" key="7">
    <source>
        <dbReference type="ARBA" id="ARBA00022927"/>
    </source>
</evidence>
<dbReference type="AlphaFoldDB" id="A0A401JHD1"/>
<keyword evidence="10 13" id="KW-0143">Chaperone</keyword>
<evidence type="ECO:0000256" key="10">
    <source>
        <dbReference type="ARBA" id="ARBA00023186"/>
    </source>
</evidence>
<dbReference type="HAMAP" id="MF_00233">
    <property type="entry name" value="LolB"/>
    <property type="match status" value="1"/>
</dbReference>
<evidence type="ECO:0000256" key="3">
    <source>
        <dbReference type="ARBA" id="ARBA00011245"/>
    </source>
</evidence>
<keyword evidence="15" id="KW-1185">Reference proteome</keyword>
<keyword evidence="6" id="KW-0732">Signal</keyword>
<evidence type="ECO:0000256" key="13">
    <source>
        <dbReference type="HAMAP-Rule" id="MF_00233"/>
    </source>
</evidence>
<comment type="similarity">
    <text evidence="2 13">Belongs to the LolB family.</text>
</comment>
<evidence type="ECO:0000256" key="6">
    <source>
        <dbReference type="ARBA" id="ARBA00022729"/>
    </source>
</evidence>
<protein>
    <recommendedName>
        <fullName evidence="4 13">Outer-membrane lipoprotein LolB</fullName>
    </recommendedName>
</protein>
<evidence type="ECO:0000256" key="4">
    <source>
        <dbReference type="ARBA" id="ARBA00016202"/>
    </source>
</evidence>
<comment type="function">
    <text evidence="13">Plays a critical role in the incorporation of lipoproteins in the outer membrane after they are released by the LolA protein.</text>
</comment>
<evidence type="ECO:0000313" key="15">
    <source>
        <dbReference type="Proteomes" id="UP000286806"/>
    </source>
</evidence>
<dbReference type="GO" id="GO:0044874">
    <property type="term" value="P:lipoprotein localization to outer membrane"/>
    <property type="evidence" value="ECO:0007669"/>
    <property type="project" value="UniProtKB-UniRule"/>
</dbReference>
<dbReference type="Gene3D" id="2.50.20.10">
    <property type="entry name" value="Lipoprotein localisation LolA/LolB/LppX"/>
    <property type="match status" value="1"/>
</dbReference>
<dbReference type="Pfam" id="PF03550">
    <property type="entry name" value="LolB"/>
    <property type="match status" value="1"/>
</dbReference>
<evidence type="ECO:0000256" key="2">
    <source>
        <dbReference type="ARBA" id="ARBA00009696"/>
    </source>
</evidence>
<keyword evidence="5 13" id="KW-0813">Transport</keyword>
<organism evidence="14 15">
    <name type="scientific">Sulfuriferula multivorans</name>
    <dbReference type="NCBI Taxonomy" id="1559896"/>
    <lineage>
        <taxon>Bacteria</taxon>
        <taxon>Pseudomonadati</taxon>
        <taxon>Pseudomonadota</taxon>
        <taxon>Betaproteobacteria</taxon>
        <taxon>Nitrosomonadales</taxon>
        <taxon>Sulfuricellaceae</taxon>
        <taxon>Sulfuriferula</taxon>
    </lineage>
</organism>
<comment type="caution">
    <text evidence="14">The sequence shown here is derived from an EMBL/GenBank/DDBJ whole genome shotgun (WGS) entry which is preliminary data.</text>
</comment>
<proteinExistence type="inferred from homology"/>
<keyword evidence="12 14" id="KW-0449">Lipoprotein</keyword>
<evidence type="ECO:0000256" key="9">
    <source>
        <dbReference type="ARBA" id="ARBA00023139"/>
    </source>
</evidence>
<evidence type="ECO:0000256" key="12">
    <source>
        <dbReference type="ARBA" id="ARBA00023288"/>
    </source>
</evidence>
<gene>
    <name evidence="13" type="primary">lolB</name>
    <name evidence="14" type="ORF">SFMTTN_3221</name>
</gene>
<evidence type="ECO:0000256" key="8">
    <source>
        <dbReference type="ARBA" id="ARBA00023136"/>
    </source>
</evidence>
<sequence length="189" mass="20958">MPASIFFIFGLAGCATLAPEAGAPVATQAPRIFDLSGRIAVKYRDQSSSGSLRWQHRPARDNISLLSPLGQTVTQITRDAEGVTLIDQAHKVHHAADTETLTQDLLGWRLPLSGLSYWVVGQPAPSLPYQADRDAQQRPTLLVQDGWRVNYSAWQTVDGQGLPRKMTLQRDDLEIRLVMDQWTLKTVAQ</sequence>
<dbReference type="GO" id="GO:0009279">
    <property type="term" value="C:cell outer membrane"/>
    <property type="evidence" value="ECO:0007669"/>
    <property type="project" value="UniProtKB-SubCell"/>
</dbReference>
<comment type="subunit">
    <text evidence="3 13">Monomer.</text>
</comment>
<comment type="subcellular location">
    <subcellularLocation>
        <location evidence="1">Cell outer membrane</location>
        <topology evidence="1">Lipid-anchor</topology>
    </subcellularLocation>
</comment>
<keyword evidence="8 13" id="KW-0472">Membrane</keyword>
<keyword evidence="11 13" id="KW-0998">Cell outer membrane</keyword>
<keyword evidence="9" id="KW-0564">Palmitate</keyword>
<dbReference type="NCBIfam" id="TIGR00548">
    <property type="entry name" value="lolB"/>
    <property type="match status" value="1"/>
</dbReference>
<dbReference type="SUPFAM" id="SSF89392">
    <property type="entry name" value="Prokaryotic lipoproteins and lipoprotein localization factors"/>
    <property type="match status" value="1"/>
</dbReference>
<dbReference type="CDD" id="cd16326">
    <property type="entry name" value="LolB"/>
    <property type="match status" value="1"/>
</dbReference>